<protein>
    <recommendedName>
        <fullName evidence="3">Amidase</fullName>
    </recommendedName>
</protein>
<keyword evidence="2" id="KW-1185">Reference proteome</keyword>
<reference evidence="1 2" key="1">
    <citation type="submission" date="2023-08" db="EMBL/GenBank/DDBJ databases">
        <authorList>
            <person name="Roldan D.M."/>
            <person name="Menes R.J."/>
        </authorList>
    </citation>
    <scope>NUCLEOTIDE SEQUENCE [LARGE SCALE GENOMIC DNA]</scope>
    <source>
        <strain evidence="1 2">CCM 2812</strain>
    </source>
</reference>
<evidence type="ECO:0008006" key="3">
    <source>
        <dbReference type="Google" id="ProtNLM"/>
    </source>
</evidence>
<evidence type="ECO:0000313" key="1">
    <source>
        <dbReference type="EMBL" id="MDP4302838.1"/>
    </source>
</evidence>
<evidence type="ECO:0000313" key="2">
    <source>
        <dbReference type="Proteomes" id="UP001235760"/>
    </source>
</evidence>
<dbReference type="Proteomes" id="UP001235760">
    <property type="component" value="Unassembled WGS sequence"/>
</dbReference>
<name>A0ABT9G9A9_LEPDI</name>
<accession>A0ABT9G9A9</accession>
<organism evidence="1 2">
    <name type="scientific">Leptothrix discophora</name>
    <dbReference type="NCBI Taxonomy" id="89"/>
    <lineage>
        <taxon>Bacteria</taxon>
        <taxon>Pseudomonadati</taxon>
        <taxon>Pseudomonadota</taxon>
        <taxon>Betaproteobacteria</taxon>
        <taxon>Burkholderiales</taxon>
        <taxon>Sphaerotilaceae</taxon>
        <taxon>Leptothrix</taxon>
    </lineage>
</organism>
<gene>
    <name evidence="1" type="ORF">Q8X39_19540</name>
</gene>
<sequence>MDAHDDLARLFRQVGAVSDGYREFDAPALPDLLPELPELPQASPPISLAEPGTPLTLGVLQPVGSHPKAQPIARGEAYARIAAARYGLPDASPG</sequence>
<dbReference type="RefSeq" id="WP_305751377.1">
    <property type="nucleotide sequence ID" value="NZ_JAUZEE010000016.1"/>
</dbReference>
<proteinExistence type="predicted"/>
<comment type="caution">
    <text evidence="1">The sequence shown here is derived from an EMBL/GenBank/DDBJ whole genome shotgun (WGS) entry which is preliminary data.</text>
</comment>
<dbReference type="EMBL" id="JAUZEE010000016">
    <property type="protein sequence ID" value="MDP4302838.1"/>
    <property type="molecule type" value="Genomic_DNA"/>
</dbReference>